<dbReference type="PANTHER" id="PTHR35908:SF1">
    <property type="entry name" value="CONSERVED PROTEIN"/>
    <property type="match status" value="1"/>
</dbReference>
<evidence type="ECO:0000313" key="3">
    <source>
        <dbReference type="Proteomes" id="UP000199504"/>
    </source>
</evidence>
<evidence type="ECO:0000313" key="2">
    <source>
        <dbReference type="EMBL" id="SCF20189.1"/>
    </source>
</evidence>
<accession>A0A1C4YHH9</accession>
<dbReference type="EMBL" id="FMCX01000004">
    <property type="protein sequence ID" value="SCF20189.1"/>
    <property type="molecule type" value="Genomic_DNA"/>
</dbReference>
<dbReference type="InterPro" id="IPR029068">
    <property type="entry name" value="Glyas_Bleomycin-R_OHBP_Dase"/>
</dbReference>
<dbReference type="STRING" id="262898.GA0070564_10485"/>
<dbReference type="PROSITE" id="PS51819">
    <property type="entry name" value="VOC"/>
    <property type="match status" value="1"/>
</dbReference>
<dbReference type="InterPro" id="IPR041581">
    <property type="entry name" value="Glyoxalase_6"/>
</dbReference>
<reference evidence="3" key="1">
    <citation type="submission" date="2016-06" db="EMBL/GenBank/DDBJ databases">
        <authorList>
            <person name="Varghese N."/>
            <person name="Submissions Spin"/>
        </authorList>
    </citation>
    <scope>NUCLEOTIDE SEQUENCE [LARGE SCALE GENOMIC DNA]</scope>
    <source>
        <strain evidence="3">DSM 44830</strain>
    </source>
</reference>
<dbReference type="AlphaFoldDB" id="A0A1C4YHH9"/>
<dbReference type="PANTHER" id="PTHR35908">
    <property type="entry name" value="HYPOTHETICAL FUSION PROTEIN"/>
    <property type="match status" value="1"/>
</dbReference>
<organism evidence="2 3">
    <name type="scientific">Micromonospora mirobrigensis</name>
    <dbReference type="NCBI Taxonomy" id="262898"/>
    <lineage>
        <taxon>Bacteria</taxon>
        <taxon>Bacillati</taxon>
        <taxon>Actinomycetota</taxon>
        <taxon>Actinomycetes</taxon>
        <taxon>Micromonosporales</taxon>
        <taxon>Micromonosporaceae</taxon>
        <taxon>Micromonospora</taxon>
    </lineage>
</organism>
<dbReference type="Pfam" id="PF18029">
    <property type="entry name" value="Glyoxalase_6"/>
    <property type="match status" value="1"/>
</dbReference>
<name>A0A1C4YHH9_9ACTN</name>
<gene>
    <name evidence="2" type="ORF">GA0070564_10485</name>
</gene>
<dbReference type="Proteomes" id="UP000199504">
    <property type="component" value="Unassembled WGS sequence"/>
</dbReference>
<feature type="domain" description="VOC" evidence="1">
    <location>
        <begin position="8"/>
        <end position="124"/>
    </location>
</feature>
<evidence type="ECO:0000259" key="1">
    <source>
        <dbReference type="PROSITE" id="PS51819"/>
    </source>
</evidence>
<dbReference type="Gene3D" id="3.10.180.10">
    <property type="entry name" value="2,3-Dihydroxybiphenyl 1,2-Dioxygenase, domain 1"/>
    <property type="match status" value="1"/>
</dbReference>
<dbReference type="SUPFAM" id="SSF54593">
    <property type="entry name" value="Glyoxalase/Bleomycin resistance protein/Dihydroxybiphenyl dioxygenase"/>
    <property type="match status" value="1"/>
</dbReference>
<keyword evidence="3" id="KW-1185">Reference proteome</keyword>
<proteinExistence type="predicted"/>
<dbReference type="InterPro" id="IPR037523">
    <property type="entry name" value="VOC_core"/>
</dbReference>
<sequence length="127" mass="13727">MMAAMTAPADLIMVNLDSSDPAAHAAFYADALGWEVTHSQAEYAMIAKDGTSIGFGLVPDYRPPAWPDEGGAKRYHLDLYVDDLAEAQKRFVAAGASRPEHQPGGDRWVVLLDPIGQPFCICPRPQG</sequence>
<protein>
    <recommendedName>
        <fullName evidence="1">VOC domain-containing protein</fullName>
    </recommendedName>
</protein>